<proteinExistence type="predicted"/>
<evidence type="ECO:0000313" key="1">
    <source>
        <dbReference type="EMBL" id="SPS05588.1"/>
    </source>
</evidence>
<accession>A0A2X0QVG4</accession>
<dbReference type="AlphaFoldDB" id="A0A2X0QVG4"/>
<name>A0A2X0QVG4_9PROT</name>
<gene>
    <name evidence="1" type="ORF">NITFAB_1178</name>
</gene>
<organism evidence="1">
    <name type="scientific">Candidatus Nitrotoga fabula</name>
    <dbReference type="NCBI Taxonomy" id="2182327"/>
    <lineage>
        <taxon>Bacteria</taxon>
        <taxon>Pseudomonadati</taxon>
        <taxon>Pseudomonadota</taxon>
        <taxon>Betaproteobacteria</taxon>
        <taxon>Nitrosomonadales</taxon>
        <taxon>Gallionellaceae</taxon>
        <taxon>Candidatus Nitrotoga</taxon>
    </lineage>
</organism>
<protein>
    <submittedName>
        <fullName evidence="1">Uncharacterized protein</fullName>
    </submittedName>
</protein>
<reference evidence="1" key="1">
    <citation type="submission" date="2018-05" db="EMBL/GenBank/DDBJ databases">
        <authorList>
            <person name="Lanie J.A."/>
            <person name="Ng W.-L."/>
            <person name="Kazmierczak K.M."/>
            <person name="Andrzejewski T.M."/>
            <person name="Davidsen T.M."/>
            <person name="Wayne K.J."/>
            <person name="Tettelin H."/>
            <person name="Glass J.I."/>
            <person name="Rusch D."/>
            <person name="Podicherti R."/>
            <person name="Tsui H.-C.T."/>
            <person name="Winkler M.E."/>
        </authorList>
    </citation>
    <scope>NUCLEOTIDE SEQUENCE</scope>
    <source>
        <strain evidence="1">KNB</strain>
    </source>
</reference>
<sequence length="142" mass="16521">MPQLIEHIDAIARQKQRDVLFLKFLDPENLEGKIQPGSVWHWASSADRQSAIEWFNRNQIHWQPCGSFADENSMTSYAGQVYIDAPFEETNPVYQKVLNYFENPDGSPRFPGVLLFLLPLDVAMKNAHHDEPGFWDRWAENF</sequence>
<dbReference type="EMBL" id="LS423452">
    <property type="protein sequence ID" value="SPS05588.1"/>
    <property type="molecule type" value="Genomic_DNA"/>
</dbReference>